<name>A0A1G9U2G1_9FIRM</name>
<sequence>MQDVHNVKVSYQTVLNYAEAASKLVKPFVDNYHYKLSDSFCGDETYLKIKGKWQYLFFFFDAEKKIILSYRISPEKDTLAAIKAFDDTLKKMDPIPKNLSFVVDANPIYRLAQYFFAEKGIYFALNQVVGLTNNDEVSREFRPLKQIVERLNRTFKREYKTTAGFSSSASSETFTVLFVTYFNFLRPHSALEKKVPVTIPELDCLPNMPAKWLKIIELSQAHLKKQSA</sequence>
<dbReference type="Proteomes" id="UP000199476">
    <property type="component" value="Unassembled WGS sequence"/>
</dbReference>
<protein>
    <submittedName>
        <fullName evidence="2">Transposase (Or an inactivated derivative)</fullName>
    </submittedName>
</protein>
<dbReference type="GO" id="GO:0015074">
    <property type="term" value="P:DNA integration"/>
    <property type="evidence" value="ECO:0007669"/>
    <property type="project" value="InterPro"/>
</dbReference>
<proteinExistence type="predicted"/>
<reference evidence="2 3" key="1">
    <citation type="submission" date="2016-10" db="EMBL/GenBank/DDBJ databases">
        <authorList>
            <person name="de Groot N.N."/>
        </authorList>
    </citation>
    <scope>NUCLEOTIDE SEQUENCE [LARGE SCALE GENOMIC DNA]</scope>
    <source>
        <strain evidence="2 3">SLAS-1</strain>
    </source>
</reference>
<dbReference type="EMBL" id="FNGO01000055">
    <property type="protein sequence ID" value="SDM54086.1"/>
    <property type="molecule type" value="Genomic_DNA"/>
</dbReference>
<keyword evidence="3" id="KW-1185">Reference proteome</keyword>
<accession>A0A1G9U2G1</accession>
<organism evidence="2 3">
    <name type="scientific">Halarsenatibacter silvermanii</name>
    <dbReference type="NCBI Taxonomy" id="321763"/>
    <lineage>
        <taxon>Bacteria</taxon>
        <taxon>Bacillati</taxon>
        <taxon>Bacillota</taxon>
        <taxon>Clostridia</taxon>
        <taxon>Halanaerobiales</taxon>
        <taxon>Halarsenatibacteraceae</taxon>
        <taxon>Halarsenatibacter</taxon>
    </lineage>
</organism>
<dbReference type="Pfam" id="PF13610">
    <property type="entry name" value="DDE_Tnp_IS240"/>
    <property type="match status" value="1"/>
</dbReference>
<dbReference type="GO" id="GO:0003676">
    <property type="term" value="F:nucleic acid binding"/>
    <property type="evidence" value="ECO:0007669"/>
    <property type="project" value="InterPro"/>
</dbReference>
<evidence type="ECO:0000313" key="3">
    <source>
        <dbReference type="Proteomes" id="UP000199476"/>
    </source>
</evidence>
<dbReference type="PROSITE" id="PS50994">
    <property type="entry name" value="INTEGRASE"/>
    <property type="match status" value="1"/>
</dbReference>
<dbReference type="InterPro" id="IPR001584">
    <property type="entry name" value="Integrase_cat-core"/>
</dbReference>
<dbReference type="InterPro" id="IPR036397">
    <property type="entry name" value="RNaseH_sf"/>
</dbReference>
<gene>
    <name evidence="2" type="ORF">SAMN04488692_1553</name>
</gene>
<evidence type="ECO:0000259" key="1">
    <source>
        <dbReference type="PROSITE" id="PS50994"/>
    </source>
</evidence>
<dbReference type="InterPro" id="IPR032874">
    <property type="entry name" value="DDE_dom"/>
</dbReference>
<dbReference type="InterPro" id="IPR012337">
    <property type="entry name" value="RNaseH-like_sf"/>
</dbReference>
<dbReference type="AlphaFoldDB" id="A0A1G9U2G1"/>
<dbReference type="STRING" id="321763.SAMN04488692_1553"/>
<evidence type="ECO:0000313" key="2">
    <source>
        <dbReference type="EMBL" id="SDM54086.1"/>
    </source>
</evidence>
<feature type="domain" description="Integrase catalytic" evidence="1">
    <location>
        <begin position="23"/>
        <end position="204"/>
    </location>
</feature>
<dbReference type="SUPFAM" id="SSF53098">
    <property type="entry name" value="Ribonuclease H-like"/>
    <property type="match status" value="1"/>
</dbReference>
<dbReference type="Gene3D" id="3.30.420.10">
    <property type="entry name" value="Ribonuclease H-like superfamily/Ribonuclease H"/>
    <property type="match status" value="1"/>
</dbReference>